<keyword evidence="7" id="KW-0862">Zinc</keyword>
<dbReference type="OrthoDB" id="9199459at2759"/>
<keyword evidence="5" id="KW-0677">Repeat</keyword>
<comment type="subcellular location">
    <subcellularLocation>
        <location evidence="2">Nucleus</location>
    </subcellularLocation>
</comment>
<reference evidence="14 15" key="1">
    <citation type="submission" date="2019-09" db="EMBL/GenBank/DDBJ databases">
        <title>Bird 10,000 Genomes (B10K) Project - Family phase.</title>
        <authorList>
            <person name="Zhang G."/>
        </authorList>
    </citation>
    <scope>NUCLEOTIDE SEQUENCE [LARGE SCALE GENOMIC DNA]</scope>
    <source>
        <strain evidence="14">B10K-DU-002-71</strain>
        <tissue evidence="14">Muscle</tissue>
    </source>
</reference>
<dbReference type="GO" id="GO:0000981">
    <property type="term" value="F:DNA-binding transcription factor activity, RNA polymerase II-specific"/>
    <property type="evidence" value="ECO:0007669"/>
    <property type="project" value="TreeGrafter"/>
</dbReference>
<comment type="function">
    <text evidence="1">May be involved in transcriptional regulation.</text>
</comment>
<evidence type="ECO:0000256" key="5">
    <source>
        <dbReference type="ARBA" id="ARBA00022737"/>
    </source>
</evidence>
<keyword evidence="9" id="KW-0238">DNA-binding</keyword>
<dbReference type="Gene3D" id="3.30.160.60">
    <property type="entry name" value="Classic Zinc Finger"/>
    <property type="match status" value="2"/>
</dbReference>
<dbReference type="Proteomes" id="UP000583496">
    <property type="component" value="Unassembled WGS sequence"/>
</dbReference>
<dbReference type="EMBL" id="VYZT01063938">
    <property type="protein sequence ID" value="NXS38373.1"/>
    <property type="molecule type" value="Genomic_DNA"/>
</dbReference>
<feature type="domain" description="C2H2-type" evidence="13">
    <location>
        <begin position="1"/>
        <end position="26"/>
    </location>
</feature>
<protein>
    <submittedName>
        <fullName evidence="14">ZN629 protein</fullName>
    </submittedName>
</protein>
<dbReference type="SMART" id="SM00355">
    <property type="entry name" value="ZnF_C2H2"/>
    <property type="match status" value="2"/>
</dbReference>
<name>A0A7L2TYQ6_POMRU</name>
<evidence type="ECO:0000256" key="9">
    <source>
        <dbReference type="ARBA" id="ARBA00023125"/>
    </source>
</evidence>
<dbReference type="GO" id="GO:0005634">
    <property type="term" value="C:nucleus"/>
    <property type="evidence" value="ECO:0007669"/>
    <property type="project" value="UniProtKB-SubCell"/>
</dbReference>
<keyword evidence="15" id="KW-1185">Reference proteome</keyword>
<keyword evidence="8" id="KW-0805">Transcription regulation</keyword>
<dbReference type="PROSITE" id="PS50157">
    <property type="entry name" value="ZINC_FINGER_C2H2_2"/>
    <property type="match status" value="2"/>
</dbReference>
<evidence type="ECO:0000313" key="15">
    <source>
        <dbReference type="Proteomes" id="UP000583496"/>
    </source>
</evidence>
<evidence type="ECO:0000256" key="1">
    <source>
        <dbReference type="ARBA" id="ARBA00003767"/>
    </source>
</evidence>
<feature type="non-terminal residue" evidence="14">
    <location>
        <position position="1"/>
    </location>
</feature>
<dbReference type="FunFam" id="3.30.160.60:FF:000051">
    <property type="entry name" value="zinc finger protein 585A"/>
    <property type="match status" value="1"/>
</dbReference>
<feature type="non-terminal residue" evidence="14">
    <location>
        <position position="54"/>
    </location>
</feature>
<dbReference type="InterPro" id="IPR036236">
    <property type="entry name" value="Znf_C2H2_sf"/>
</dbReference>
<organism evidence="14 15">
    <name type="scientific">Pomatostomus ruficeps</name>
    <name type="common">Chestnut-crowned babbler</name>
    <dbReference type="NCBI Taxonomy" id="9176"/>
    <lineage>
        <taxon>Eukaryota</taxon>
        <taxon>Metazoa</taxon>
        <taxon>Chordata</taxon>
        <taxon>Craniata</taxon>
        <taxon>Vertebrata</taxon>
        <taxon>Euteleostomi</taxon>
        <taxon>Archelosauria</taxon>
        <taxon>Archosauria</taxon>
        <taxon>Dinosauria</taxon>
        <taxon>Saurischia</taxon>
        <taxon>Theropoda</taxon>
        <taxon>Coelurosauria</taxon>
        <taxon>Aves</taxon>
        <taxon>Neognathae</taxon>
        <taxon>Neoaves</taxon>
        <taxon>Telluraves</taxon>
        <taxon>Australaves</taxon>
        <taxon>Passeriformes</taxon>
        <taxon>Sylvioidea</taxon>
        <taxon>Timaliidae</taxon>
        <taxon>Pomatostomus</taxon>
    </lineage>
</organism>
<sequence length="54" mass="6277">CLECGKNFIYSSNLLKHQKIHAREQLYDCLECGKSFMRSGNLIKHRKIHTGETP</sequence>
<evidence type="ECO:0000259" key="13">
    <source>
        <dbReference type="PROSITE" id="PS50157"/>
    </source>
</evidence>
<evidence type="ECO:0000256" key="12">
    <source>
        <dbReference type="PROSITE-ProRule" id="PRU00042"/>
    </source>
</evidence>
<dbReference type="PROSITE" id="PS00028">
    <property type="entry name" value="ZINC_FINGER_C2H2_1"/>
    <property type="match status" value="2"/>
</dbReference>
<dbReference type="Pfam" id="PF00096">
    <property type="entry name" value="zf-C2H2"/>
    <property type="match status" value="2"/>
</dbReference>
<accession>A0A7L2TYQ6</accession>
<dbReference type="InterPro" id="IPR013087">
    <property type="entry name" value="Znf_C2H2_type"/>
</dbReference>
<evidence type="ECO:0000256" key="7">
    <source>
        <dbReference type="ARBA" id="ARBA00022833"/>
    </source>
</evidence>
<dbReference type="SUPFAM" id="SSF57667">
    <property type="entry name" value="beta-beta-alpha zinc fingers"/>
    <property type="match status" value="1"/>
</dbReference>
<comment type="similarity">
    <text evidence="3">Belongs to the krueppel C2H2-type zinc-finger protein family.</text>
</comment>
<evidence type="ECO:0000256" key="10">
    <source>
        <dbReference type="ARBA" id="ARBA00023163"/>
    </source>
</evidence>
<dbReference type="PANTHER" id="PTHR23226:SF377">
    <property type="entry name" value="ZINC FINGER AND SCAN DOMAIN-CONTAINING PROTEIN 20"/>
    <property type="match status" value="1"/>
</dbReference>
<evidence type="ECO:0000256" key="8">
    <source>
        <dbReference type="ARBA" id="ARBA00023015"/>
    </source>
</evidence>
<proteinExistence type="inferred from homology"/>
<evidence type="ECO:0000256" key="4">
    <source>
        <dbReference type="ARBA" id="ARBA00022723"/>
    </source>
</evidence>
<dbReference type="PANTHER" id="PTHR23226">
    <property type="entry name" value="ZINC FINGER AND SCAN DOMAIN-CONTAINING"/>
    <property type="match status" value="1"/>
</dbReference>
<evidence type="ECO:0000256" key="11">
    <source>
        <dbReference type="ARBA" id="ARBA00023242"/>
    </source>
</evidence>
<dbReference type="GO" id="GO:0008270">
    <property type="term" value="F:zinc ion binding"/>
    <property type="evidence" value="ECO:0007669"/>
    <property type="project" value="UniProtKB-KW"/>
</dbReference>
<gene>
    <name evidence="14" type="primary">Znf629_1</name>
    <name evidence="14" type="ORF">POSRUF_R00001</name>
</gene>
<keyword evidence="10" id="KW-0804">Transcription</keyword>
<keyword evidence="11" id="KW-0539">Nucleus</keyword>
<keyword evidence="6 12" id="KW-0863">Zinc-finger</keyword>
<dbReference type="FunFam" id="3.30.160.60:FF:001747">
    <property type="match status" value="1"/>
</dbReference>
<evidence type="ECO:0000256" key="2">
    <source>
        <dbReference type="ARBA" id="ARBA00004123"/>
    </source>
</evidence>
<evidence type="ECO:0000256" key="6">
    <source>
        <dbReference type="ARBA" id="ARBA00022771"/>
    </source>
</evidence>
<evidence type="ECO:0000256" key="3">
    <source>
        <dbReference type="ARBA" id="ARBA00006991"/>
    </source>
</evidence>
<dbReference type="GO" id="GO:0000978">
    <property type="term" value="F:RNA polymerase II cis-regulatory region sequence-specific DNA binding"/>
    <property type="evidence" value="ECO:0007669"/>
    <property type="project" value="TreeGrafter"/>
</dbReference>
<evidence type="ECO:0000313" key="14">
    <source>
        <dbReference type="EMBL" id="NXS38373.1"/>
    </source>
</evidence>
<dbReference type="AlphaFoldDB" id="A0A7L2TYQ6"/>
<comment type="caution">
    <text evidence="14">The sequence shown here is derived from an EMBL/GenBank/DDBJ whole genome shotgun (WGS) entry which is preliminary data.</text>
</comment>
<feature type="domain" description="C2H2-type" evidence="13">
    <location>
        <begin position="27"/>
        <end position="54"/>
    </location>
</feature>
<keyword evidence="4" id="KW-0479">Metal-binding</keyword>